<keyword evidence="1" id="KW-0732">Signal</keyword>
<sequence>MFKKTVGMFALAMLLASSAVAAPVSINFGTYASGTAITNQIAGVSFSLMGGPHSDGAPVTGGFGGPGLGNSTTTDYPTAAILNVKFDGVASNVFFTFDNYGWNSWGAGATFFSAFNSAGALLETGLVGGGGSFALTSSGIADLQFNNNTGGASNWLFTLNSLQAEVTANDVPEPASLALFGLGALGFAVSRRRIAARRAA</sequence>
<dbReference type="Proteomes" id="UP001198701">
    <property type="component" value="Unassembled WGS sequence"/>
</dbReference>
<evidence type="ECO:0000256" key="1">
    <source>
        <dbReference type="SAM" id="SignalP"/>
    </source>
</evidence>
<organism evidence="3 4">
    <name type="scientific">Massilia agrisoli</name>
    <dbReference type="NCBI Taxonomy" id="2892444"/>
    <lineage>
        <taxon>Bacteria</taxon>
        <taxon>Pseudomonadati</taxon>
        <taxon>Pseudomonadota</taxon>
        <taxon>Betaproteobacteria</taxon>
        <taxon>Burkholderiales</taxon>
        <taxon>Oxalobacteraceae</taxon>
        <taxon>Telluria group</taxon>
        <taxon>Massilia</taxon>
    </lineage>
</organism>
<evidence type="ECO:0000313" key="4">
    <source>
        <dbReference type="Proteomes" id="UP001198701"/>
    </source>
</evidence>
<feature type="chain" id="PRO_5047055029" evidence="1">
    <location>
        <begin position="22"/>
        <end position="200"/>
    </location>
</feature>
<accession>A0ABS8IQ68</accession>
<comment type="caution">
    <text evidence="3">The sequence shown here is derived from an EMBL/GenBank/DDBJ whole genome shotgun (WGS) entry which is preliminary data.</text>
</comment>
<feature type="domain" description="Ice-binding protein C-terminal" evidence="2">
    <location>
        <begin position="170"/>
        <end position="192"/>
    </location>
</feature>
<name>A0ABS8IQ68_9BURK</name>
<gene>
    <name evidence="3" type="ORF">LMJ30_06200</name>
</gene>
<dbReference type="NCBIfam" id="TIGR02595">
    <property type="entry name" value="PEP_CTERM"/>
    <property type="match status" value="1"/>
</dbReference>
<proteinExistence type="predicted"/>
<dbReference type="RefSeq" id="WP_229431468.1">
    <property type="nucleotide sequence ID" value="NZ_JAJHPV010000009.1"/>
</dbReference>
<feature type="signal peptide" evidence="1">
    <location>
        <begin position="1"/>
        <end position="21"/>
    </location>
</feature>
<dbReference type="EMBL" id="JAJHPV010000009">
    <property type="protein sequence ID" value="MCC6070551.1"/>
    <property type="molecule type" value="Genomic_DNA"/>
</dbReference>
<dbReference type="Pfam" id="PF07589">
    <property type="entry name" value="PEP-CTERM"/>
    <property type="match status" value="1"/>
</dbReference>
<protein>
    <submittedName>
        <fullName evidence="3">PEP-CTERM sorting domain-containing protein</fullName>
    </submittedName>
</protein>
<evidence type="ECO:0000313" key="3">
    <source>
        <dbReference type="EMBL" id="MCC6070551.1"/>
    </source>
</evidence>
<reference evidence="3 4" key="1">
    <citation type="submission" date="2021-11" db="EMBL/GenBank/DDBJ databases">
        <authorList>
            <person name="Huq M.A."/>
        </authorList>
    </citation>
    <scope>NUCLEOTIDE SEQUENCE [LARGE SCALE GENOMIC DNA]</scope>
    <source>
        <strain evidence="3 4">MAHUQ-52</strain>
    </source>
</reference>
<keyword evidence="4" id="KW-1185">Reference proteome</keyword>
<dbReference type="InterPro" id="IPR013424">
    <property type="entry name" value="Ice-binding_C"/>
</dbReference>
<evidence type="ECO:0000259" key="2">
    <source>
        <dbReference type="Pfam" id="PF07589"/>
    </source>
</evidence>